<reference evidence="2 3" key="1">
    <citation type="submission" date="2021-05" db="EMBL/GenBank/DDBJ databases">
        <title>Molecular characterization for Shewanella algae harboring chromosomal blaOXA-55-like strains isolated from clinical and environment sample.</title>
        <authorList>
            <person name="Ohama Y."/>
            <person name="Aoki K."/>
            <person name="Harada S."/>
            <person name="Moriya K."/>
            <person name="Ishii Y."/>
            <person name="Tateda K."/>
        </authorList>
    </citation>
    <scope>NUCLEOTIDE SEQUENCE [LARGE SCALE GENOMIC DNA]</scope>
    <source>
        <strain evidence="2 3">LMG 23746</strain>
    </source>
</reference>
<protein>
    <recommendedName>
        <fullName evidence="4">DUF3325 domain-containing protein</fullName>
    </recommendedName>
</protein>
<sequence>MNTVMFQLMALVLSFIGTALIYLTRKHQRVLRQPLPTPAALMGWSLLLAALLSWLQLLTTTAAIFTWLFTAISLCACIPFITLISKKERSS</sequence>
<feature type="transmembrane region" description="Helical" evidence="1">
    <location>
        <begin position="6"/>
        <end position="23"/>
    </location>
</feature>
<evidence type="ECO:0000313" key="3">
    <source>
        <dbReference type="Proteomes" id="UP000761574"/>
    </source>
</evidence>
<dbReference type="EMBL" id="BPFB01000010">
    <property type="protein sequence ID" value="GIU44748.1"/>
    <property type="molecule type" value="Genomic_DNA"/>
</dbReference>
<proteinExistence type="predicted"/>
<accession>A0ABQ4PB34</accession>
<evidence type="ECO:0000313" key="2">
    <source>
        <dbReference type="EMBL" id="GIU44748.1"/>
    </source>
</evidence>
<evidence type="ECO:0000256" key="1">
    <source>
        <dbReference type="SAM" id="Phobius"/>
    </source>
</evidence>
<keyword evidence="1" id="KW-0472">Membrane</keyword>
<keyword evidence="1" id="KW-1133">Transmembrane helix</keyword>
<comment type="caution">
    <text evidence="2">The sequence shown here is derived from an EMBL/GenBank/DDBJ whole genome shotgun (WGS) entry which is preliminary data.</text>
</comment>
<keyword evidence="3" id="KW-1185">Reference proteome</keyword>
<dbReference type="Proteomes" id="UP000761574">
    <property type="component" value="Unassembled WGS sequence"/>
</dbReference>
<evidence type="ECO:0008006" key="4">
    <source>
        <dbReference type="Google" id="ProtNLM"/>
    </source>
</evidence>
<gene>
    <name evidence="2" type="ORF">TUM4630_11170</name>
</gene>
<keyword evidence="1" id="KW-0812">Transmembrane</keyword>
<organism evidence="2 3">
    <name type="scientific">Shewanella algidipiscicola</name>
    <dbReference type="NCBI Taxonomy" id="614070"/>
    <lineage>
        <taxon>Bacteria</taxon>
        <taxon>Pseudomonadati</taxon>
        <taxon>Pseudomonadota</taxon>
        <taxon>Gammaproteobacteria</taxon>
        <taxon>Alteromonadales</taxon>
        <taxon>Shewanellaceae</taxon>
        <taxon>Shewanella</taxon>
    </lineage>
</organism>
<name>A0ABQ4PB34_9GAMM</name>
<feature type="transmembrane region" description="Helical" evidence="1">
    <location>
        <begin position="35"/>
        <end position="58"/>
    </location>
</feature>
<feature type="transmembrane region" description="Helical" evidence="1">
    <location>
        <begin position="64"/>
        <end position="84"/>
    </location>
</feature>